<dbReference type="GO" id="GO:0005829">
    <property type="term" value="C:cytosol"/>
    <property type="evidence" value="ECO:0007669"/>
    <property type="project" value="TreeGrafter"/>
</dbReference>
<evidence type="ECO:0000256" key="2">
    <source>
        <dbReference type="ARBA" id="ARBA00022741"/>
    </source>
</evidence>
<dbReference type="PANTHER" id="PTHR11070">
    <property type="entry name" value="UVRD / RECB / PCRA DNA HELICASE FAMILY MEMBER"/>
    <property type="match status" value="1"/>
</dbReference>
<name>A0A430R4Q8_THESC</name>
<protein>
    <recommendedName>
        <fullName evidence="8">DNA 3'-5' helicase</fullName>
        <ecNumber evidence="8">5.6.2.4</ecNumber>
    </recommendedName>
</protein>
<dbReference type="GO" id="GO:0016887">
    <property type="term" value="F:ATP hydrolysis activity"/>
    <property type="evidence" value="ECO:0007669"/>
    <property type="project" value="RHEA"/>
</dbReference>
<evidence type="ECO:0000259" key="12">
    <source>
        <dbReference type="PROSITE" id="PS51217"/>
    </source>
</evidence>
<keyword evidence="3 10" id="KW-0378">Hydrolase</keyword>
<accession>A0A430R4Q8</accession>
<gene>
    <name evidence="13" type="ORF">CSW47_10745</name>
</gene>
<dbReference type="GO" id="GO:0000725">
    <property type="term" value="P:recombinational repair"/>
    <property type="evidence" value="ECO:0007669"/>
    <property type="project" value="TreeGrafter"/>
</dbReference>
<feature type="domain" description="UvrD-like helicase ATP-binding" evidence="11">
    <location>
        <begin position="1"/>
        <end position="272"/>
    </location>
</feature>
<dbReference type="CDD" id="cd18807">
    <property type="entry name" value="SF1_C_UvrD"/>
    <property type="match status" value="1"/>
</dbReference>
<evidence type="ECO:0000313" key="14">
    <source>
        <dbReference type="Proteomes" id="UP000286734"/>
    </source>
</evidence>
<dbReference type="GO" id="GO:0033202">
    <property type="term" value="C:DNA helicase complex"/>
    <property type="evidence" value="ECO:0007669"/>
    <property type="project" value="TreeGrafter"/>
</dbReference>
<comment type="similarity">
    <text evidence="1">Belongs to the helicase family. UvrD subfamily.</text>
</comment>
<dbReference type="InterPro" id="IPR013986">
    <property type="entry name" value="DExx_box_DNA_helicase_dom_sf"/>
</dbReference>
<dbReference type="InterPro" id="IPR014017">
    <property type="entry name" value="DNA_helicase_UvrD-like_C"/>
</dbReference>
<comment type="catalytic activity">
    <reaction evidence="9">
        <text>ATP + H2O = ADP + phosphate + H(+)</text>
        <dbReference type="Rhea" id="RHEA:13065"/>
        <dbReference type="ChEBI" id="CHEBI:15377"/>
        <dbReference type="ChEBI" id="CHEBI:15378"/>
        <dbReference type="ChEBI" id="CHEBI:30616"/>
        <dbReference type="ChEBI" id="CHEBI:43474"/>
        <dbReference type="ChEBI" id="CHEBI:456216"/>
        <dbReference type="EC" id="5.6.2.4"/>
    </reaction>
</comment>
<feature type="binding site" evidence="10">
    <location>
        <begin position="21"/>
        <end position="28"/>
    </location>
    <ligand>
        <name>ATP</name>
        <dbReference type="ChEBI" id="CHEBI:30616"/>
    </ligand>
</feature>
<dbReference type="Gene3D" id="1.10.10.160">
    <property type="match status" value="1"/>
</dbReference>
<dbReference type="Pfam" id="PF13361">
    <property type="entry name" value="UvrD_C"/>
    <property type="match status" value="1"/>
</dbReference>
<dbReference type="PROSITE" id="PS51217">
    <property type="entry name" value="UVRD_HELICASE_CTER"/>
    <property type="match status" value="1"/>
</dbReference>
<dbReference type="AlphaFoldDB" id="A0A430R4Q8"/>
<dbReference type="Pfam" id="PF00580">
    <property type="entry name" value="UvrD-helicase"/>
    <property type="match status" value="1"/>
</dbReference>
<dbReference type="InterPro" id="IPR027417">
    <property type="entry name" value="P-loop_NTPase"/>
</dbReference>
<organism evidence="13 14">
    <name type="scientific">Thermus scotoductus</name>
    <dbReference type="NCBI Taxonomy" id="37636"/>
    <lineage>
        <taxon>Bacteria</taxon>
        <taxon>Thermotogati</taxon>
        <taxon>Deinococcota</taxon>
        <taxon>Deinococci</taxon>
        <taxon>Thermales</taxon>
        <taxon>Thermaceae</taxon>
        <taxon>Thermus</taxon>
    </lineage>
</organism>
<feature type="domain" description="UvrD-like helicase C-terminal" evidence="12">
    <location>
        <begin position="273"/>
        <end position="531"/>
    </location>
</feature>
<evidence type="ECO:0000256" key="3">
    <source>
        <dbReference type="ARBA" id="ARBA00022801"/>
    </source>
</evidence>
<evidence type="ECO:0000256" key="6">
    <source>
        <dbReference type="ARBA" id="ARBA00023235"/>
    </source>
</evidence>
<evidence type="ECO:0000256" key="8">
    <source>
        <dbReference type="ARBA" id="ARBA00034808"/>
    </source>
</evidence>
<keyword evidence="5 10" id="KW-0067">ATP-binding</keyword>
<dbReference type="EMBL" id="PELP01000344">
    <property type="protein sequence ID" value="RTH02376.1"/>
    <property type="molecule type" value="Genomic_DNA"/>
</dbReference>
<evidence type="ECO:0000256" key="4">
    <source>
        <dbReference type="ARBA" id="ARBA00022806"/>
    </source>
</evidence>
<dbReference type="GO" id="GO:0043138">
    <property type="term" value="F:3'-5' DNA helicase activity"/>
    <property type="evidence" value="ECO:0007669"/>
    <property type="project" value="UniProtKB-EC"/>
</dbReference>
<keyword evidence="6" id="KW-0413">Isomerase</keyword>
<sequence>MLNPEQLAVVNHTWGPALVIAGPGSGKTRTVVHRTARLIQEGINPEEIALVTFTRKAAGEMRERLAHLVGEEEATRVWVSTFHSLAASVLRDAYGNNLKILDAEAAKKVIAQFLEEEGAPHKLTPKAVQGAISRAKNAGWDRSTLSSQYADMEPYLTLVYDRYEEFKREKGYLDFDDLLGTAVDLLEHDAEIRQVWSSRTRFLTVDEYQDTNLQQFRLLRLLLGPEENIVAVGDPNQAIYSWRGADYRLILEFKRHFPHARVYKLSTNYRSHRGITEAALSVIRNNRHREDLPLQALRDGELPLKVTAETREGEALFVAEAAKLALESGVPPEEIAILMRSLSHSRSIEAALRQYRIPYTVVGGVGFWARREVKLVFSLLQASYGDQLALTEVVAQTVPGFGPKKAAKAAADPVLLKKVPEGAKLLEVLTSAQELHGHHGFALANAFASWLSEWREDFFLPILLDLAEGVREAAEDRWANLEEVANALRGFAERTPKGDLALFLQDVFLSQEDPEEKEEGVKIMTLHASKGLEFHTVFLVGLTEGFFPSWQSTKKQDSLEEERRLFYVGITRAKETLYLTTYQMGERGPTQPSRFLNEVLGQHLHYNPAIGYHGKDTTQAANSLAKIASFDW</sequence>
<dbReference type="Proteomes" id="UP000286734">
    <property type="component" value="Unassembled WGS sequence"/>
</dbReference>
<dbReference type="EC" id="5.6.2.4" evidence="8"/>
<evidence type="ECO:0000256" key="7">
    <source>
        <dbReference type="ARBA" id="ARBA00034617"/>
    </source>
</evidence>
<evidence type="ECO:0000256" key="10">
    <source>
        <dbReference type="PROSITE-ProRule" id="PRU00560"/>
    </source>
</evidence>
<reference evidence="13 14" key="1">
    <citation type="journal article" date="2019" name="Extremophiles">
        <title>Biogeography of thermophiles and predominance of Thermus scotoductus in domestic water heaters.</title>
        <authorList>
            <person name="Wilpiszeski R.L."/>
            <person name="Zhang Z."/>
            <person name="House C.H."/>
        </authorList>
    </citation>
    <scope>NUCLEOTIDE SEQUENCE [LARGE SCALE GENOMIC DNA]</scope>
    <source>
        <strain evidence="13 14">34_S34</strain>
    </source>
</reference>
<dbReference type="PROSITE" id="PS51198">
    <property type="entry name" value="UVRD_HELICASE_ATP_BIND"/>
    <property type="match status" value="1"/>
</dbReference>
<dbReference type="RefSeq" id="WP_126200718.1">
    <property type="nucleotide sequence ID" value="NZ_PELP01000344.1"/>
</dbReference>
<evidence type="ECO:0000256" key="9">
    <source>
        <dbReference type="ARBA" id="ARBA00048988"/>
    </source>
</evidence>
<dbReference type="CDD" id="cd17932">
    <property type="entry name" value="DEXQc_UvrD"/>
    <property type="match status" value="1"/>
</dbReference>
<dbReference type="Gene3D" id="1.10.486.10">
    <property type="entry name" value="PCRA, domain 4"/>
    <property type="match status" value="1"/>
</dbReference>
<comment type="catalytic activity">
    <reaction evidence="7">
        <text>Couples ATP hydrolysis with the unwinding of duplex DNA by translocating in the 3'-5' direction.</text>
        <dbReference type="EC" id="5.6.2.4"/>
    </reaction>
</comment>
<dbReference type="InterPro" id="IPR014016">
    <property type="entry name" value="UvrD-like_ATP-bd"/>
</dbReference>
<dbReference type="InterPro" id="IPR000212">
    <property type="entry name" value="DNA_helicase_UvrD/REP"/>
</dbReference>
<dbReference type="SUPFAM" id="SSF52540">
    <property type="entry name" value="P-loop containing nucleoside triphosphate hydrolases"/>
    <property type="match status" value="1"/>
</dbReference>
<evidence type="ECO:0000256" key="1">
    <source>
        <dbReference type="ARBA" id="ARBA00009922"/>
    </source>
</evidence>
<dbReference type="GO" id="GO:0005524">
    <property type="term" value="F:ATP binding"/>
    <property type="evidence" value="ECO:0007669"/>
    <property type="project" value="UniProtKB-UniRule"/>
</dbReference>
<dbReference type="GO" id="GO:0003677">
    <property type="term" value="F:DNA binding"/>
    <property type="evidence" value="ECO:0007669"/>
    <property type="project" value="InterPro"/>
</dbReference>
<keyword evidence="4 10" id="KW-0347">Helicase</keyword>
<evidence type="ECO:0000259" key="11">
    <source>
        <dbReference type="PROSITE" id="PS51198"/>
    </source>
</evidence>
<proteinExistence type="inferred from homology"/>
<comment type="caution">
    <text evidence="13">The sequence shown here is derived from an EMBL/GenBank/DDBJ whole genome shotgun (WGS) entry which is preliminary data.</text>
</comment>
<evidence type="ECO:0000313" key="13">
    <source>
        <dbReference type="EMBL" id="RTH02376.1"/>
    </source>
</evidence>
<dbReference type="PANTHER" id="PTHR11070:SF59">
    <property type="entry name" value="DNA 3'-5' HELICASE"/>
    <property type="match status" value="1"/>
</dbReference>
<evidence type="ECO:0000256" key="5">
    <source>
        <dbReference type="ARBA" id="ARBA00022840"/>
    </source>
</evidence>
<dbReference type="Gene3D" id="3.40.50.300">
    <property type="entry name" value="P-loop containing nucleotide triphosphate hydrolases"/>
    <property type="match status" value="2"/>
</dbReference>
<keyword evidence="2 10" id="KW-0547">Nucleotide-binding</keyword>